<sequence length="128" mass="14495">MGKQKNHKKRLKLKMKHQGLLKNSLNKVEEGLKQLNQQAKKVKEEVIERGQEVFEDLKPKKGSHSLDDFTNLPEVAGIRSNLVETLYHEGITSAEDFKSWTKESLLEINGIGPATVEKLAENGAKFKK</sequence>
<organism evidence="2 3">
    <name type="scientific">Streptococcus didelphis</name>
    <dbReference type="NCBI Taxonomy" id="102886"/>
    <lineage>
        <taxon>Bacteria</taxon>
        <taxon>Bacillati</taxon>
        <taxon>Bacillota</taxon>
        <taxon>Bacilli</taxon>
        <taxon>Lactobacillales</taxon>
        <taxon>Streptococcaceae</taxon>
        <taxon>Streptococcus</taxon>
    </lineage>
</organism>
<keyword evidence="3" id="KW-1185">Reference proteome</keyword>
<feature type="coiled-coil region" evidence="1">
    <location>
        <begin position="25"/>
        <end position="52"/>
    </location>
</feature>
<dbReference type="InterPro" id="IPR010995">
    <property type="entry name" value="DNA_repair_Rad51/TF_NusA_a-hlx"/>
</dbReference>
<protein>
    <submittedName>
        <fullName evidence="2">Helix-hairpin-helix domain-containing protein</fullName>
    </submittedName>
</protein>
<reference evidence="3" key="1">
    <citation type="submission" date="2022-10" db="EMBL/GenBank/DDBJ databases">
        <title>Streptococcus didelphis as causative of fatal infections in opossums (Didelphis albiventris).</title>
        <authorList>
            <person name="Breyer G.M."/>
            <person name="Da Silva M.E.R.J."/>
            <person name="Siqueira F.M."/>
        </authorList>
    </citation>
    <scope>NUCLEOTIDE SEQUENCE [LARGE SCALE GENOMIC DNA]</scope>
    <source>
        <strain evidence="3">LBVP101/21</strain>
    </source>
</reference>
<evidence type="ECO:0000313" key="2">
    <source>
        <dbReference type="EMBL" id="WMB28025.1"/>
    </source>
</evidence>
<accession>A0ABY9LGJ7</accession>
<dbReference type="SUPFAM" id="SSF47794">
    <property type="entry name" value="Rad51 N-terminal domain-like"/>
    <property type="match status" value="1"/>
</dbReference>
<dbReference type="RefSeq" id="WP_018366941.1">
    <property type="nucleotide sequence ID" value="NZ_CP110509.1"/>
</dbReference>
<dbReference type="Proteomes" id="UP001238096">
    <property type="component" value="Chromosome"/>
</dbReference>
<proteinExistence type="predicted"/>
<dbReference type="Gene3D" id="1.10.150.20">
    <property type="entry name" value="5' to 3' exonuclease, C-terminal subdomain"/>
    <property type="match status" value="1"/>
</dbReference>
<dbReference type="Pfam" id="PF14520">
    <property type="entry name" value="HHH_5"/>
    <property type="match status" value="1"/>
</dbReference>
<evidence type="ECO:0000313" key="3">
    <source>
        <dbReference type="Proteomes" id="UP001238096"/>
    </source>
</evidence>
<name>A0ABY9LGJ7_9STRE</name>
<dbReference type="EMBL" id="CP110509">
    <property type="protein sequence ID" value="WMB28025.1"/>
    <property type="molecule type" value="Genomic_DNA"/>
</dbReference>
<keyword evidence="1" id="KW-0175">Coiled coil</keyword>
<evidence type="ECO:0000256" key="1">
    <source>
        <dbReference type="SAM" id="Coils"/>
    </source>
</evidence>
<gene>
    <name evidence="2" type="ORF">N1496_08725</name>
</gene>